<feature type="compositionally biased region" description="Low complexity" evidence="1">
    <location>
        <begin position="111"/>
        <end position="146"/>
    </location>
</feature>
<accession>A0A4R8DHB4</accession>
<dbReference type="Proteomes" id="UP000294498">
    <property type="component" value="Unassembled WGS sequence"/>
</dbReference>
<evidence type="ECO:0000313" key="2">
    <source>
        <dbReference type="EMBL" id="TDW96624.1"/>
    </source>
</evidence>
<keyword evidence="3" id="KW-1185">Reference proteome</keyword>
<name>A0A4R8DHB4_9BACT</name>
<dbReference type="Gene3D" id="2.40.160.20">
    <property type="match status" value="1"/>
</dbReference>
<evidence type="ECO:0000313" key="3">
    <source>
        <dbReference type="Proteomes" id="UP000294498"/>
    </source>
</evidence>
<feature type="region of interest" description="Disordered" evidence="1">
    <location>
        <begin position="97"/>
        <end position="252"/>
    </location>
</feature>
<dbReference type="RefSeq" id="WP_133997391.1">
    <property type="nucleotide sequence ID" value="NZ_SODV01000002.1"/>
</dbReference>
<dbReference type="SUPFAM" id="SSF56925">
    <property type="entry name" value="OMPA-like"/>
    <property type="match status" value="1"/>
</dbReference>
<sequence length="489" mass="51942">MNLPEDHMDELYRKAGEMYPLKTDGADWDKVMARLQEASNDGDGGGAAPVMEGSSSRRWWWLMLLIVPFAWICTRYTHQGSTNEAAKAVVANAPAGKNGAAPAGAGGQSGQGTRAQSGQGTRAQSGQTVQSGQAASGGAAPVPGAQRAATAQSRPAASGDALTGAQATASRKHHTQIRTANYTARGNEPGAARTTEPTRAAALGAPRADQAGTRTLENATNPAVATAQKGIAQEGAAQEGPAQNGAAQNTQEEPPLSFAYSALDFALPMKPTPGRIVKTADTGFMPQHIIPKKVSGFYAGAIAGPDLSNVKWQELQNPGYSMGLLLGYRFNKSLSVEASALWAHKVYYTAGQYFSTKKTDIPPSDTLMTLKGNCSMFEIPINLRWDFLYTKSGSFYATAGLSSYMMKKEAYGYLAKDGYSSWWGDAKYLNSGNDFFSIMNLSVGYSLTWKGVGDVRIEPYFKIPLKGVGIGSLPITSTGLYLGLTHSFR</sequence>
<feature type="compositionally biased region" description="Low complexity" evidence="1">
    <location>
        <begin position="227"/>
        <end position="248"/>
    </location>
</feature>
<dbReference type="InterPro" id="IPR011250">
    <property type="entry name" value="OMP/PagP_B-barrel"/>
</dbReference>
<gene>
    <name evidence="2" type="ORF">EDB95_4458</name>
</gene>
<proteinExistence type="predicted"/>
<comment type="caution">
    <text evidence="2">The sequence shown here is derived from an EMBL/GenBank/DDBJ whole genome shotgun (WGS) entry which is preliminary data.</text>
</comment>
<dbReference type="EMBL" id="SODV01000002">
    <property type="protein sequence ID" value="TDW96624.1"/>
    <property type="molecule type" value="Genomic_DNA"/>
</dbReference>
<reference evidence="2 3" key="1">
    <citation type="submission" date="2019-03" db="EMBL/GenBank/DDBJ databases">
        <title>Genomic Encyclopedia of Type Strains, Phase IV (KMG-IV): sequencing the most valuable type-strain genomes for metagenomic binning, comparative biology and taxonomic classification.</title>
        <authorList>
            <person name="Goeker M."/>
        </authorList>
    </citation>
    <scope>NUCLEOTIDE SEQUENCE [LARGE SCALE GENOMIC DNA]</scope>
    <source>
        <strain evidence="2 3">DSM 100059</strain>
    </source>
</reference>
<evidence type="ECO:0000256" key="1">
    <source>
        <dbReference type="SAM" id="MobiDB-lite"/>
    </source>
</evidence>
<organism evidence="2 3">
    <name type="scientific">Dinghuibacter silviterrae</name>
    <dbReference type="NCBI Taxonomy" id="1539049"/>
    <lineage>
        <taxon>Bacteria</taxon>
        <taxon>Pseudomonadati</taxon>
        <taxon>Bacteroidota</taxon>
        <taxon>Chitinophagia</taxon>
        <taxon>Chitinophagales</taxon>
        <taxon>Chitinophagaceae</taxon>
        <taxon>Dinghuibacter</taxon>
    </lineage>
</organism>
<feature type="compositionally biased region" description="Low complexity" evidence="1">
    <location>
        <begin position="191"/>
        <end position="202"/>
    </location>
</feature>
<protein>
    <submittedName>
        <fullName evidence="2">Outer membrane protein with beta-barrel domain</fullName>
    </submittedName>
</protein>
<feature type="compositionally biased region" description="Polar residues" evidence="1">
    <location>
        <begin position="212"/>
        <end position="223"/>
    </location>
</feature>
<dbReference type="OrthoDB" id="1523584at2"/>
<dbReference type="AlphaFoldDB" id="A0A4R8DHB4"/>